<proteinExistence type="predicted"/>
<evidence type="ECO:0000313" key="1">
    <source>
        <dbReference type="Ensembl" id="ENSPNAP00000021352.2"/>
    </source>
</evidence>
<dbReference type="GO" id="GO:0003676">
    <property type="term" value="F:nucleic acid binding"/>
    <property type="evidence" value="ECO:0007669"/>
    <property type="project" value="InterPro"/>
</dbReference>
<dbReference type="InterPro" id="IPR036397">
    <property type="entry name" value="RNaseH_sf"/>
</dbReference>
<reference evidence="1" key="2">
    <citation type="submission" date="2025-08" db="UniProtKB">
        <authorList>
            <consortium name="Ensembl"/>
        </authorList>
    </citation>
    <scope>IDENTIFICATION</scope>
</reference>
<dbReference type="Ensembl" id="ENSPNAT00000040506.2">
    <property type="protein sequence ID" value="ENSPNAP00000021352.2"/>
    <property type="gene ID" value="ENSPNAG00000028386.2"/>
</dbReference>
<dbReference type="Proteomes" id="UP001501920">
    <property type="component" value="Chromosome 11"/>
</dbReference>
<reference evidence="1 2" key="1">
    <citation type="submission" date="2020-10" db="EMBL/GenBank/DDBJ databases">
        <title>Pygocentrus nattereri (red-bellied piranha) genome, fPygNat1, primary haplotype.</title>
        <authorList>
            <person name="Myers G."/>
            <person name="Meyer A."/>
            <person name="Karagic N."/>
            <person name="Pippel M."/>
            <person name="Winkler S."/>
            <person name="Tracey A."/>
            <person name="Wood J."/>
            <person name="Formenti G."/>
            <person name="Howe K."/>
            <person name="Fedrigo O."/>
            <person name="Jarvis E.D."/>
        </authorList>
    </citation>
    <scope>NUCLEOTIDE SEQUENCE [LARGE SCALE GENOMIC DNA]</scope>
</reference>
<evidence type="ECO:0000313" key="2">
    <source>
        <dbReference type="Proteomes" id="UP001501920"/>
    </source>
</evidence>
<dbReference type="OMA" id="SHIEHVW"/>
<reference evidence="1" key="3">
    <citation type="submission" date="2025-09" db="UniProtKB">
        <authorList>
            <consortium name="Ensembl"/>
        </authorList>
    </citation>
    <scope>IDENTIFICATION</scope>
</reference>
<organism evidence="1 2">
    <name type="scientific">Pygocentrus nattereri</name>
    <name type="common">Red-bellied piranha</name>
    <dbReference type="NCBI Taxonomy" id="42514"/>
    <lineage>
        <taxon>Eukaryota</taxon>
        <taxon>Metazoa</taxon>
        <taxon>Chordata</taxon>
        <taxon>Craniata</taxon>
        <taxon>Vertebrata</taxon>
        <taxon>Euteleostomi</taxon>
        <taxon>Actinopterygii</taxon>
        <taxon>Neopterygii</taxon>
        <taxon>Teleostei</taxon>
        <taxon>Ostariophysi</taxon>
        <taxon>Characiformes</taxon>
        <taxon>Characoidei</taxon>
        <taxon>Pygocentrus</taxon>
    </lineage>
</organism>
<dbReference type="STRING" id="42514.ENSPNAP00000021352"/>
<keyword evidence="2" id="KW-1185">Reference proteome</keyword>
<dbReference type="GeneTree" id="ENSGT00990000210501"/>
<name>A0A3B4DAI0_PYGNA</name>
<protein>
    <recommendedName>
        <fullName evidence="3">Tc1-like transposase DDE domain-containing protein</fullName>
    </recommendedName>
</protein>
<accession>A0A3B4DAI0</accession>
<dbReference type="Gene3D" id="3.30.420.10">
    <property type="entry name" value="Ribonuclease H-like superfamily/Ribonuclease H"/>
    <property type="match status" value="1"/>
</dbReference>
<evidence type="ECO:0008006" key="3">
    <source>
        <dbReference type="Google" id="ProtNLM"/>
    </source>
</evidence>
<sequence length="97" mass="11053">IKTMPSHILHVTTAWLHCKRVRVLDWPSCSPDLSPIENVWPIKKLRVRPSCPTSVSDLTNALLEEWSKISVNTFLTLVESLPRRVEAVIASFKFICV</sequence>
<dbReference type="AlphaFoldDB" id="A0A3B4DAI0"/>